<comment type="caution">
    <text evidence="3">The sequence shown here is derived from an EMBL/GenBank/DDBJ whole genome shotgun (WGS) entry which is preliminary data.</text>
</comment>
<gene>
    <name evidence="3" type="ORF">LLUT_LOCUS6267</name>
</gene>
<proteinExistence type="predicted"/>
<evidence type="ECO:0000313" key="3">
    <source>
        <dbReference type="EMBL" id="CAL0305207.1"/>
    </source>
</evidence>
<dbReference type="Proteomes" id="UP001497480">
    <property type="component" value="Unassembled WGS sequence"/>
</dbReference>
<dbReference type="Gene3D" id="3.30.1370.10">
    <property type="entry name" value="K Homology domain, type 1"/>
    <property type="match status" value="1"/>
</dbReference>
<evidence type="ECO:0000313" key="4">
    <source>
        <dbReference type="Proteomes" id="UP001497480"/>
    </source>
</evidence>
<dbReference type="SUPFAM" id="SSF54791">
    <property type="entry name" value="Eukaryotic type KH-domain (KH-domain type I)"/>
    <property type="match status" value="1"/>
</dbReference>
<feature type="domain" description="K Homology" evidence="2">
    <location>
        <begin position="81"/>
        <end position="107"/>
    </location>
</feature>
<sequence>MGAESLYPGGSVLSLSSMLPSVPHASTPLAYDQRNESGSGLGMLSQSRLYGYRPFSMGDNDYGPMSSYAPTLYGGLPPPSTLEILVPGNAVGKVLGKGGANIANIRKSVFGKEKPRRVRCHGRVTTPTLLKRTEEIAKIEKKNMLMN</sequence>
<dbReference type="InterPro" id="IPR036612">
    <property type="entry name" value="KH_dom_type_1_sf"/>
</dbReference>
<keyword evidence="4" id="KW-1185">Reference proteome</keyword>
<dbReference type="Pfam" id="PF00013">
    <property type="entry name" value="KH_1"/>
    <property type="match status" value="1"/>
</dbReference>
<evidence type="ECO:0000256" key="1">
    <source>
        <dbReference type="PROSITE-ProRule" id="PRU00117"/>
    </source>
</evidence>
<protein>
    <recommendedName>
        <fullName evidence="2">K Homology domain-containing protein</fullName>
    </recommendedName>
</protein>
<dbReference type="InterPro" id="IPR004088">
    <property type="entry name" value="KH_dom_type_1"/>
</dbReference>
<reference evidence="3 4" key="1">
    <citation type="submission" date="2024-03" db="EMBL/GenBank/DDBJ databases">
        <authorList>
            <person name="Martinez-Hernandez J."/>
        </authorList>
    </citation>
    <scope>NUCLEOTIDE SEQUENCE [LARGE SCALE GENOMIC DNA]</scope>
</reference>
<accession>A0AAV1W7L4</accession>
<dbReference type="GO" id="GO:0003723">
    <property type="term" value="F:RNA binding"/>
    <property type="evidence" value="ECO:0007669"/>
    <property type="project" value="UniProtKB-UniRule"/>
</dbReference>
<dbReference type="EMBL" id="CAXHTB010000004">
    <property type="protein sequence ID" value="CAL0305207.1"/>
    <property type="molecule type" value="Genomic_DNA"/>
</dbReference>
<organism evidence="3 4">
    <name type="scientific">Lupinus luteus</name>
    <name type="common">European yellow lupine</name>
    <dbReference type="NCBI Taxonomy" id="3873"/>
    <lineage>
        <taxon>Eukaryota</taxon>
        <taxon>Viridiplantae</taxon>
        <taxon>Streptophyta</taxon>
        <taxon>Embryophyta</taxon>
        <taxon>Tracheophyta</taxon>
        <taxon>Spermatophyta</taxon>
        <taxon>Magnoliopsida</taxon>
        <taxon>eudicotyledons</taxon>
        <taxon>Gunneridae</taxon>
        <taxon>Pentapetalae</taxon>
        <taxon>rosids</taxon>
        <taxon>fabids</taxon>
        <taxon>Fabales</taxon>
        <taxon>Fabaceae</taxon>
        <taxon>Papilionoideae</taxon>
        <taxon>50 kb inversion clade</taxon>
        <taxon>genistoids sensu lato</taxon>
        <taxon>core genistoids</taxon>
        <taxon>Genisteae</taxon>
        <taxon>Lupinus</taxon>
    </lineage>
</organism>
<dbReference type="AlphaFoldDB" id="A0AAV1W7L4"/>
<evidence type="ECO:0000259" key="2">
    <source>
        <dbReference type="Pfam" id="PF00013"/>
    </source>
</evidence>
<dbReference type="PROSITE" id="PS50084">
    <property type="entry name" value="KH_TYPE_1"/>
    <property type="match status" value="1"/>
</dbReference>
<name>A0AAV1W7L4_LUPLU</name>
<keyword evidence="1" id="KW-0694">RNA-binding</keyword>